<dbReference type="EMBL" id="JABBJH010000002">
    <property type="protein sequence ID" value="NMK38228.1"/>
    <property type="molecule type" value="Genomic_DNA"/>
</dbReference>
<protein>
    <submittedName>
        <fullName evidence="1">DUF2313 domain-containing protein</fullName>
    </submittedName>
</protein>
<dbReference type="RefSeq" id="WP_169013140.1">
    <property type="nucleotide sequence ID" value="NZ_JABBJH010000002.1"/>
</dbReference>
<sequence>MSFIRNNICNIGKYLPKFIQKSPIFSAVVKADNQEHDRQRLILKDLLNQFFVVTATWGLDGWERVLGIKTNKELSDEQRRNTILLKLQSHRISTVEFMTKLASRYYSDTTNVSIEEDNSHNAFRILADSLPYDWDGLKEALETYKPAHLGYLFVHYLDGICKQYHGAVLQTSKVVTIKPNTGIQDIALSMNKLQLGIVSISKTTHIKAKGI</sequence>
<gene>
    <name evidence="1" type="ORF">HG933_02265</name>
</gene>
<dbReference type="InterPro" id="IPR018755">
    <property type="entry name" value="Phage_Mu_Gp48"/>
</dbReference>
<name>A0A848ENS2_MEGEL</name>
<dbReference type="Pfam" id="PF10076">
    <property type="entry name" value="Phage_Mu_Gp48"/>
    <property type="match status" value="1"/>
</dbReference>
<comment type="caution">
    <text evidence="1">The sequence shown here is derived from an EMBL/GenBank/DDBJ whole genome shotgun (WGS) entry which is preliminary data.</text>
</comment>
<evidence type="ECO:0000313" key="2">
    <source>
        <dbReference type="Proteomes" id="UP000536773"/>
    </source>
</evidence>
<dbReference type="Proteomes" id="UP000536773">
    <property type="component" value="Unassembled WGS sequence"/>
</dbReference>
<evidence type="ECO:0000313" key="1">
    <source>
        <dbReference type="EMBL" id="NMK38228.1"/>
    </source>
</evidence>
<dbReference type="AlphaFoldDB" id="A0A848ENS2"/>
<organism evidence="1 2">
    <name type="scientific">Megasphaera elsdenii</name>
    <dbReference type="NCBI Taxonomy" id="907"/>
    <lineage>
        <taxon>Bacteria</taxon>
        <taxon>Bacillati</taxon>
        <taxon>Bacillota</taxon>
        <taxon>Negativicutes</taxon>
        <taxon>Veillonellales</taxon>
        <taxon>Veillonellaceae</taxon>
        <taxon>Megasphaera</taxon>
    </lineage>
</organism>
<reference evidence="1 2" key="1">
    <citation type="submission" date="2020-04" db="EMBL/GenBank/DDBJ databases">
        <authorList>
            <person name="Hitch T.C.A."/>
            <person name="Wylensek D."/>
            <person name="Clavel T."/>
        </authorList>
    </citation>
    <scope>NUCLEOTIDE SEQUENCE [LARGE SCALE GENOMIC DNA]</scope>
    <source>
        <strain evidence="1 2">WCA-386-APC-2A</strain>
    </source>
</reference>
<accession>A0A848ENS2</accession>
<proteinExistence type="predicted"/>